<protein>
    <submittedName>
        <fullName evidence="8">L,D-transpeptidase</fullName>
    </submittedName>
</protein>
<feature type="active site" description="Proton donor/acceptor" evidence="6">
    <location>
        <position position="121"/>
    </location>
</feature>
<name>A0ABR7DCJ6_9CLOT</name>
<evidence type="ECO:0000259" key="7">
    <source>
        <dbReference type="PROSITE" id="PS52029"/>
    </source>
</evidence>
<reference evidence="8 9" key="1">
    <citation type="submission" date="2020-08" db="EMBL/GenBank/DDBJ databases">
        <title>Genome public.</title>
        <authorList>
            <person name="Liu C."/>
            <person name="Sun Q."/>
        </authorList>
    </citation>
    <scope>NUCLEOTIDE SEQUENCE [LARGE SCALE GENOMIC DNA]</scope>
    <source>
        <strain evidence="8 9">NSJ-6</strain>
    </source>
</reference>
<evidence type="ECO:0000256" key="2">
    <source>
        <dbReference type="ARBA" id="ARBA00022679"/>
    </source>
</evidence>
<keyword evidence="2" id="KW-0808">Transferase</keyword>
<comment type="pathway">
    <text evidence="1 6">Cell wall biogenesis; peptidoglycan biosynthesis.</text>
</comment>
<dbReference type="PROSITE" id="PS52029">
    <property type="entry name" value="LD_TPASE"/>
    <property type="match status" value="1"/>
</dbReference>
<dbReference type="RefSeq" id="WP_186859957.1">
    <property type="nucleotide sequence ID" value="NZ_JACOOO010000016.1"/>
</dbReference>
<evidence type="ECO:0000313" key="8">
    <source>
        <dbReference type="EMBL" id="MBC5629115.1"/>
    </source>
</evidence>
<evidence type="ECO:0000256" key="4">
    <source>
        <dbReference type="ARBA" id="ARBA00022984"/>
    </source>
</evidence>
<keyword evidence="4 6" id="KW-0573">Peptidoglycan synthesis</keyword>
<evidence type="ECO:0000256" key="3">
    <source>
        <dbReference type="ARBA" id="ARBA00022960"/>
    </source>
</evidence>
<evidence type="ECO:0000256" key="6">
    <source>
        <dbReference type="PROSITE-ProRule" id="PRU01373"/>
    </source>
</evidence>
<comment type="caution">
    <text evidence="8">The sequence shown here is derived from an EMBL/GenBank/DDBJ whole genome shotgun (WGS) entry which is preliminary data.</text>
</comment>
<evidence type="ECO:0000313" key="9">
    <source>
        <dbReference type="Proteomes" id="UP000596929"/>
    </source>
</evidence>
<dbReference type="Proteomes" id="UP000596929">
    <property type="component" value="Unassembled WGS sequence"/>
</dbReference>
<dbReference type="SUPFAM" id="SSF141523">
    <property type="entry name" value="L,D-transpeptidase catalytic domain-like"/>
    <property type="match status" value="1"/>
</dbReference>
<dbReference type="Pfam" id="PF03734">
    <property type="entry name" value="YkuD"/>
    <property type="match status" value="1"/>
</dbReference>
<dbReference type="InterPro" id="IPR005490">
    <property type="entry name" value="LD_TPept_cat_dom"/>
</dbReference>
<dbReference type="PANTHER" id="PTHR30582:SF2">
    <property type="entry name" value="L,D-TRANSPEPTIDASE YCIB-RELATED"/>
    <property type="match status" value="1"/>
</dbReference>
<evidence type="ECO:0000256" key="5">
    <source>
        <dbReference type="ARBA" id="ARBA00023316"/>
    </source>
</evidence>
<proteinExistence type="predicted"/>
<dbReference type="Gene3D" id="2.40.440.10">
    <property type="entry name" value="L,D-transpeptidase catalytic domain-like"/>
    <property type="match status" value="1"/>
</dbReference>
<sequence>MLINTIKNIYRVTKLNSTVLSDFLLVNSLSTYGESFVNNSELSSITPYLIWVDTKSFKVNIFTGKKSNWKLIKSYSCSIGKPSTPTPKGTFYIGVKGYAFGYAHGYICYYYSQFKDNYLFHSILYNLNGTIKDGRLGMQISDGCIRLAKVNAKWIHDNVPVKTTVFIN</sequence>
<dbReference type="CDD" id="cd16913">
    <property type="entry name" value="YkuD_like"/>
    <property type="match status" value="1"/>
</dbReference>
<dbReference type="EMBL" id="JACOOO010000016">
    <property type="protein sequence ID" value="MBC5629115.1"/>
    <property type="molecule type" value="Genomic_DNA"/>
</dbReference>
<keyword evidence="5 6" id="KW-0961">Cell wall biogenesis/degradation</keyword>
<feature type="active site" description="Nucleophile" evidence="6">
    <location>
        <position position="144"/>
    </location>
</feature>
<keyword evidence="9" id="KW-1185">Reference proteome</keyword>
<feature type="domain" description="L,D-TPase catalytic" evidence="7">
    <location>
        <begin position="48"/>
        <end position="168"/>
    </location>
</feature>
<organism evidence="8 9">
    <name type="scientific">Clostridium hominis</name>
    <dbReference type="NCBI Taxonomy" id="2763036"/>
    <lineage>
        <taxon>Bacteria</taxon>
        <taxon>Bacillati</taxon>
        <taxon>Bacillota</taxon>
        <taxon>Clostridia</taxon>
        <taxon>Eubacteriales</taxon>
        <taxon>Clostridiaceae</taxon>
        <taxon>Clostridium</taxon>
    </lineage>
</organism>
<dbReference type="InterPro" id="IPR050979">
    <property type="entry name" value="LD-transpeptidase"/>
</dbReference>
<dbReference type="PANTHER" id="PTHR30582">
    <property type="entry name" value="L,D-TRANSPEPTIDASE"/>
    <property type="match status" value="1"/>
</dbReference>
<gene>
    <name evidence="8" type="ORF">H8S20_09445</name>
</gene>
<accession>A0ABR7DCJ6</accession>
<evidence type="ECO:0000256" key="1">
    <source>
        <dbReference type="ARBA" id="ARBA00004752"/>
    </source>
</evidence>
<dbReference type="InterPro" id="IPR038063">
    <property type="entry name" value="Transpep_catalytic_dom"/>
</dbReference>
<keyword evidence="3 6" id="KW-0133">Cell shape</keyword>